<dbReference type="EMBL" id="AMCI01002956">
    <property type="protein sequence ID" value="EJX01444.1"/>
    <property type="molecule type" value="Genomic_DNA"/>
</dbReference>
<organism evidence="2">
    <name type="scientific">gut metagenome</name>
    <dbReference type="NCBI Taxonomy" id="749906"/>
    <lineage>
        <taxon>unclassified sequences</taxon>
        <taxon>metagenomes</taxon>
        <taxon>organismal metagenomes</taxon>
    </lineage>
</organism>
<dbReference type="Pfam" id="PF00011">
    <property type="entry name" value="HSP20"/>
    <property type="match status" value="1"/>
</dbReference>
<keyword evidence="2" id="KW-0346">Stress response</keyword>
<gene>
    <name evidence="2" type="ORF">EVA_10452</name>
</gene>
<name>J9G3M5_9ZZZZ</name>
<dbReference type="PANTHER" id="PTHR11527">
    <property type="entry name" value="HEAT-SHOCK PROTEIN 20 FAMILY MEMBER"/>
    <property type="match status" value="1"/>
</dbReference>
<dbReference type="InterPro" id="IPR031107">
    <property type="entry name" value="Small_HSP"/>
</dbReference>
<dbReference type="PROSITE" id="PS01031">
    <property type="entry name" value="SHSP"/>
    <property type="match status" value="1"/>
</dbReference>
<dbReference type="InterPro" id="IPR002068">
    <property type="entry name" value="A-crystallin/Hsp20_dom"/>
</dbReference>
<dbReference type="SUPFAM" id="SSF49764">
    <property type="entry name" value="HSP20-like chaperones"/>
    <property type="match status" value="1"/>
</dbReference>
<evidence type="ECO:0000259" key="1">
    <source>
        <dbReference type="PROSITE" id="PS01031"/>
    </source>
</evidence>
<proteinExistence type="predicted"/>
<dbReference type="CDD" id="cd06471">
    <property type="entry name" value="ACD_LpsHSP_like"/>
    <property type="match status" value="1"/>
</dbReference>
<dbReference type="Gene3D" id="2.60.40.790">
    <property type="match status" value="1"/>
</dbReference>
<reference evidence="2" key="1">
    <citation type="journal article" date="2012" name="PLoS ONE">
        <title>Gene sets for utilization of primary and secondary nutrition supplies in the distal gut of endangered iberian lynx.</title>
        <authorList>
            <person name="Alcaide M."/>
            <person name="Messina E."/>
            <person name="Richter M."/>
            <person name="Bargiela R."/>
            <person name="Peplies J."/>
            <person name="Huws S.A."/>
            <person name="Newbold C.J."/>
            <person name="Golyshin P.N."/>
            <person name="Simon M.A."/>
            <person name="Lopez G."/>
            <person name="Yakimov M.M."/>
            <person name="Ferrer M."/>
        </authorList>
    </citation>
    <scope>NUCLEOTIDE SEQUENCE</scope>
</reference>
<protein>
    <submittedName>
        <fullName evidence="2">Heat shock protein Hsp20</fullName>
    </submittedName>
</protein>
<dbReference type="InterPro" id="IPR008978">
    <property type="entry name" value="HSP20-like_chaperone"/>
</dbReference>
<dbReference type="AlphaFoldDB" id="J9G3M5"/>
<sequence length="144" mass="16514">MFELIPFDRNMRSVADFDPIRAFDDMERSFFGNEGMVSTFRTDVRDTGDAFILEAELPGFSKDDLSLDIENDCLTISAKRTQESSSEKPNYIKRERYYGSFSRSFDVSGIDIDRIEASYNDGVLTMNLPKKPELVPATRKLEIK</sequence>
<accession>J9G3M5</accession>
<evidence type="ECO:0000313" key="2">
    <source>
        <dbReference type="EMBL" id="EJX01444.1"/>
    </source>
</evidence>
<comment type="caution">
    <text evidence="2">The sequence shown here is derived from an EMBL/GenBank/DDBJ whole genome shotgun (WGS) entry which is preliminary data.</text>
</comment>
<feature type="domain" description="SHSP" evidence="1">
    <location>
        <begin position="31"/>
        <end position="144"/>
    </location>
</feature>